<sequence>MNLNYMAGVLHLENRQNEQISAEAEHILKELNDIKDKYKLNDHEFYIVKEYMNVLEQYNNTTSWNLRRALAYASDYFISEIKKIAQDAELAIRYKAFL</sequence>
<evidence type="ECO:0000313" key="1">
    <source>
        <dbReference type="EMBL" id="AFH91922.1"/>
    </source>
</evidence>
<evidence type="ECO:0000313" key="2">
    <source>
        <dbReference type="Proteomes" id="UP000005012"/>
    </source>
</evidence>
<dbReference type="KEGG" id="psi:S70_00085"/>
<protein>
    <submittedName>
        <fullName evidence="1">Uncharacterized protein</fullName>
    </submittedName>
</protein>
<dbReference type="RefSeq" id="WP_014655997.1">
    <property type="nucleotide sequence ID" value="NC_017731.1"/>
</dbReference>
<reference evidence="1 2" key="1">
    <citation type="journal article" date="2012" name="J. Bacteriol.">
        <title>Complete Genome Sequence of Providencia stuartii Clinical Isolate MRSN 2154.</title>
        <authorList>
            <person name="Clifford R.J."/>
            <person name="Hang J."/>
            <person name="Riley M.C."/>
            <person name="Onmus-Leone F."/>
            <person name="Kuschner R.A."/>
            <person name="Lesho E.P."/>
            <person name="Waterman P.E."/>
        </authorList>
    </citation>
    <scope>NUCLEOTIDE SEQUENCE [LARGE SCALE GENOMIC DNA]</scope>
    <source>
        <strain evidence="1 2">MRSN 2154</strain>
    </source>
</reference>
<reference evidence="2" key="2">
    <citation type="submission" date="2012-04" db="EMBL/GenBank/DDBJ databases">
        <title>Complete genome sequence of Providencia stuartii clinical isolate MRSN 2154.</title>
        <authorList>
            <person name="Clifford R.J."/>
            <person name="Hang J."/>
            <person name="Riley M.C."/>
            <person name="Onmus-Leone F."/>
            <person name="Kuschner R.A."/>
            <person name="Lesho E.P."/>
            <person name="Waterman P.E."/>
        </authorList>
    </citation>
    <scope>NUCLEOTIDE SEQUENCE [LARGE SCALE GENOMIC DNA]</scope>
    <source>
        <strain evidence="2">MRSN 2154</strain>
    </source>
</reference>
<proteinExistence type="predicted"/>
<dbReference type="AlphaFoldDB" id="A0A140NIU7"/>
<dbReference type="GeneID" id="93519243"/>
<organism evidence="1 2">
    <name type="scientific">Providencia stuartii (strain MRSN 2154)</name>
    <dbReference type="NCBI Taxonomy" id="1157951"/>
    <lineage>
        <taxon>Bacteria</taxon>
        <taxon>Pseudomonadati</taxon>
        <taxon>Pseudomonadota</taxon>
        <taxon>Gammaproteobacteria</taxon>
        <taxon>Enterobacterales</taxon>
        <taxon>Morganellaceae</taxon>
        <taxon>Providencia</taxon>
    </lineage>
</organism>
<dbReference type="PATRIC" id="fig|1157951.4.peg.18"/>
<dbReference type="Proteomes" id="UP000005012">
    <property type="component" value="Chromosome"/>
</dbReference>
<gene>
    <name evidence="1" type="ordered locus">S70_00085</name>
</gene>
<dbReference type="HOGENOM" id="CLU_2331466_0_0_6"/>
<dbReference type="EMBL" id="CP003488">
    <property type="protein sequence ID" value="AFH91922.1"/>
    <property type="molecule type" value="Genomic_DNA"/>
</dbReference>
<accession>A0A140NIU7</accession>
<dbReference type="OrthoDB" id="9998849at2"/>
<name>A0A140NIU7_PROSM</name>